<protein>
    <recommendedName>
        <fullName evidence="4">Tetraspanin-19-like</fullName>
    </recommendedName>
</protein>
<evidence type="ECO:0000256" key="1">
    <source>
        <dbReference type="SAM" id="Phobius"/>
    </source>
</evidence>
<feature type="transmembrane region" description="Helical" evidence="1">
    <location>
        <begin position="12"/>
        <end position="33"/>
    </location>
</feature>
<sequence length="234" mass="26453">MTYCSRCCLQKAIRIFNLIVNLCGVGIIIYSLWLEKKWYAGVSELPSHSSLPQPWFISTCLGVGIAVCFSTLIGHMVANCITGSNLCIYIFSVCSLILLQVGVIVTILFRIDWASEISQYIDENHEEFESFVRFHLLMCRLITVMVVVLQVNVMGLAVILWCIGTDPRRHNHSLDPPDFAQSFLVASNMPLPDSMTEAAGIKCDDLDEVNPQESFLSYVKSVFRMQLLRRFTSR</sequence>
<reference evidence="2 3" key="1">
    <citation type="journal article" date="2024" name="Plant J.">
        <title>Genome sequences and population genomics reveal climatic adaptation and genomic divergence between two closely related sweetgum species.</title>
        <authorList>
            <person name="Xu W.Q."/>
            <person name="Ren C.Q."/>
            <person name="Zhang X.Y."/>
            <person name="Comes H.P."/>
            <person name="Liu X.H."/>
            <person name="Li Y.G."/>
            <person name="Kettle C.J."/>
            <person name="Jalonen R."/>
            <person name="Gaisberger H."/>
            <person name="Ma Y.Z."/>
            <person name="Qiu Y.X."/>
        </authorList>
    </citation>
    <scope>NUCLEOTIDE SEQUENCE [LARGE SCALE GENOMIC DNA]</scope>
    <source>
        <strain evidence="2">Hangzhou</strain>
    </source>
</reference>
<evidence type="ECO:0000313" key="2">
    <source>
        <dbReference type="EMBL" id="KAK9273374.1"/>
    </source>
</evidence>
<keyword evidence="1" id="KW-1133">Transmembrane helix</keyword>
<feature type="transmembrane region" description="Helical" evidence="1">
    <location>
        <begin position="86"/>
        <end position="109"/>
    </location>
</feature>
<name>A0AAP0R9P6_LIQFO</name>
<dbReference type="EMBL" id="JBBPBK010000012">
    <property type="protein sequence ID" value="KAK9273374.1"/>
    <property type="molecule type" value="Genomic_DNA"/>
</dbReference>
<keyword evidence="1" id="KW-0812">Transmembrane</keyword>
<organism evidence="2 3">
    <name type="scientific">Liquidambar formosana</name>
    <name type="common">Formosan gum</name>
    <dbReference type="NCBI Taxonomy" id="63359"/>
    <lineage>
        <taxon>Eukaryota</taxon>
        <taxon>Viridiplantae</taxon>
        <taxon>Streptophyta</taxon>
        <taxon>Embryophyta</taxon>
        <taxon>Tracheophyta</taxon>
        <taxon>Spermatophyta</taxon>
        <taxon>Magnoliopsida</taxon>
        <taxon>eudicotyledons</taxon>
        <taxon>Gunneridae</taxon>
        <taxon>Pentapetalae</taxon>
        <taxon>Saxifragales</taxon>
        <taxon>Altingiaceae</taxon>
        <taxon>Liquidambar</taxon>
    </lineage>
</organism>
<keyword evidence="3" id="KW-1185">Reference proteome</keyword>
<feature type="transmembrane region" description="Helical" evidence="1">
    <location>
        <begin position="53"/>
        <end position="74"/>
    </location>
</feature>
<accession>A0AAP0R9P6</accession>
<comment type="caution">
    <text evidence="2">The sequence shown here is derived from an EMBL/GenBank/DDBJ whole genome shotgun (WGS) entry which is preliminary data.</text>
</comment>
<dbReference type="AlphaFoldDB" id="A0AAP0R9P6"/>
<proteinExistence type="predicted"/>
<keyword evidence="1" id="KW-0472">Membrane</keyword>
<evidence type="ECO:0000313" key="3">
    <source>
        <dbReference type="Proteomes" id="UP001415857"/>
    </source>
</evidence>
<evidence type="ECO:0008006" key="4">
    <source>
        <dbReference type="Google" id="ProtNLM"/>
    </source>
</evidence>
<feature type="transmembrane region" description="Helical" evidence="1">
    <location>
        <begin position="141"/>
        <end position="163"/>
    </location>
</feature>
<dbReference type="Proteomes" id="UP001415857">
    <property type="component" value="Unassembled WGS sequence"/>
</dbReference>
<gene>
    <name evidence="2" type="ORF">L1049_018184</name>
</gene>